<dbReference type="EMBL" id="RHLC01000017">
    <property type="protein sequence ID" value="TPP41085.1"/>
    <property type="molecule type" value="Genomic_DNA"/>
</dbReference>
<reference evidence="11" key="6">
    <citation type="submission" date="2019-02" db="EMBL/GenBank/DDBJ databases">
        <title>FDA dAtabase for Regulatory Grade micrObial Sequences (FDA-ARGOS): Supporting development and validation of Infectious Disease Dx tests.</title>
        <authorList>
            <person name="Duncan R."/>
            <person name="Fisher C."/>
            <person name="Tallon L."/>
            <person name="Sadzewicz L."/>
            <person name="Sengamalay N."/>
            <person name="Ott S."/>
            <person name="Godinez A."/>
            <person name="Nagaraj S."/>
            <person name="Vavikolanu K."/>
            <person name="Nadendla S."/>
            <person name="Aluvathingal J."/>
            <person name="Sichtig H."/>
        </authorList>
    </citation>
    <scope>NUCLEOTIDE SEQUENCE [LARGE SCALE GENOMIC DNA]</scope>
    <source>
        <strain evidence="11">FDAARGOS_361</strain>
    </source>
</reference>
<keyword evidence="4" id="KW-1133">Transmembrane helix</keyword>
<dbReference type="SMR" id="A0A3Q8INW1"/>
<dbReference type="Proteomes" id="UP000008980">
    <property type="component" value="Chromosome 26"/>
</dbReference>
<dbReference type="VEuPathDB" id="TriTrypDB:LdBPK_260330.1"/>
<dbReference type="InterPro" id="IPR001910">
    <property type="entry name" value="Inosine/uridine_hydrolase_dom"/>
</dbReference>
<dbReference type="EMBL" id="CP029525">
    <property type="protein sequence ID" value="AYU79633.1"/>
    <property type="molecule type" value="Genomic_DNA"/>
</dbReference>
<reference evidence="7" key="2">
    <citation type="submission" date="2011-01" db="EMBL/GenBank/DDBJ databases">
        <authorList>
            <person name="Zhao B.P."/>
            <person name="Ren Z.A."/>
            <person name="Li C.D."/>
        </authorList>
    </citation>
    <scope>NUCLEOTIDE SEQUENCE</scope>
    <source>
        <strain evidence="7">BPK282A1</strain>
    </source>
</reference>
<name>A0A3Q8INW1_LEIDO</name>
<evidence type="ECO:0000256" key="2">
    <source>
        <dbReference type="ARBA" id="ARBA00022801"/>
    </source>
</evidence>
<accession>E9BI46</accession>
<dbReference type="PANTHER" id="PTHR12304">
    <property type="entry name" value="INOSINE-URIDINE PREFERRING NUCLEOSIDE HYDROLASE"/>
    <property type="match status" value="1"/>
</dbReference>
<organism evidence="6 10">
    <name type="scientific">Leishmania donovani</name>
    <dbReference type="NCBI Taxonomy" id="5661"/>
    <lineage>
        <taxon>Eukaryota</taxon>
        <taxon>Discoba</taxon>
        <taxon>Euglenozoa</taxon>
        <taxon>Kinetoplastea</taxon>
        <taxon>Metakinetoplastina</taxon>
        <taxon>Trypanosomatida</taxon>
        <taxon>Trypanosomatidae</taxon>
        <taxon>Leishmaniinae</taxon>
        <taxon>Leishmania</taxon>
    </lineage>
</organism>
<evidence type="ECO:0000313" key="9">
    <source>
        <dbReference type="Proteomes" id="UP000008980"/>
    </source>
</evidence>
<dbReference type="GO" id="GO:0008477">
    <property type="term" value="F:purine nucleosidase activity"/>
    <property type="evidence" value="ECO:0007669"/>
    <property type="project" value="TreeGrafter"/>
</dbReference>
<evidence type="ECO:0000313" key="11">
    <source>
        <dbReference type="Proteomes" id="UP000318447"/>
    </source>
</evidence>
<keyword evidence="4" id="KW-0812">Transmembrane</keyword>
<keyword evidence="2 6" id="KW-0378">Hydrolase</keyword>
<evidence type="ECO:0000256" key="1">
    <source>
        <dbReference type="ARBA" id="ARBA00009176"/>
    </source>
</evidence>
<feature type="domain" description="Inosine/uridine-preferring nucleoside hydrolase" evidence="5">
    <location>
        <begin position="139"/>
        <end position="330"/>
    </location>
</feature>
<dbReference type="Proteomes" id="UP000318447">
    <property type="component" value="Unassembled WGS sequence"/>
</dbReference>
<sequence>MDQIKEYYQRWCDMPQPRKIRVINLVAFACYFLFLLLLVIYAFGRTGQRTLIIVPTVLFTDGTPYNMQMIRYLAQRRDVIISMIVVSNNALAVEKLRSNVGNVEGILSALQAEGYTKTVPVYASHTSSPNSFEAPLDEMLAKQSVKFVIVGPCTEAAHFLMAYPAHRSNIVDIFVAGGAFNKAGNANYLFRANAKAERNFYLDPKAAGYITEASHSRPVTLFPIDVTVAWTEEAYAVIVSNPSSTAASVETVATGLRWYYQTVDSTRSTTVGLMAAAYASDAQVRETALYTSIPVRVRTAETNMTNGQSYRPASGTPVRVMLSVAADTFFSHLVNVDKLPLA</sequence>
<dbReference type="GO" id="GO:0006152">
    <property type="term" value="P:purine nucleoside catabolic process"/>
    <property type="evidence" value="ECO:0007669"/>
    <property type="project" value="TreeGrafter"/>
</dbReference>
<proteinExistence type="inferred from homology"/>
<dbReference type="VEuPathDB" id="TriTrypDB:LdCL_260008800"/>
<dbReference type="OrthoDB" id="5783963at2759"/>
<accession>A0A3Q8INW1</accession>
<dbReference type="PANTHER" id="PTHR12304:SF4">
    <property type="entry name" value="URIDINE NUCLEOSIDASE"/>
    <property type="match status" value="1"/>
</dbReference>
<dbReference type="SUPFAM" id="SSF53590">
    <property type="entry name" value="Nucleoside hydrolase"/>
    <property type="match status" value="1"/>
</dbReference>
<keyword evidence="4" id="KW-0472">Membrane</keyword>
<evidence type="ECO:0000256" key="3">
    <source>
        <dbReference type="ARBA" id="ARBA00023295"/>
    </source>
</evidence>
<dbReference type="RefSeq" id="XP_003861622.1">
    <property type="nucleotide sequence ID" value="XM_003861574.1"/>
</dbReference>
<dbReference type="EMBL" id="FR799613">
    <property type="protein sequence ID" value="CBZ34922.1"/>
    <property type="molecule type" value="Genomic_DNA"/>
</dbReference>
<evidence type="ECO:0000259" key="5">
    <source>
        <dbReference type="Pfam" id="PF01156"/>
    </source>
</evidence>
<reference evidence="7 9" key="1">
    <citation type="journal article" date="2011" name="Genome Res.">
        <title>Whole genome sequencing of multiple Leishmania donovani clinical isolates provides insights into population structure and mechanisms of drug resistance.</title>
        <authorList>
            <person name="Downing T."/>
            <person name="Imamura H."/>
            <person name="Decuypere S."/>
            <person name="Clark T.G."/>
            <person name="Coombs G.H."/>
            <person name="Cotton J.A."/>
            <person name="Hilley J.D."/>
            <person name="de Doncker S."/>
            <person name="Maes I."/>
            <person name="Mottram J.C."/>
            <person name="Quail M.A."/>
            <person name="Rijal S."/>
            <person name="Sanders M."/>
            <person name="Schonian G."/>
            <person name="Stark O."/>
            <person name="Sundar S."/>
            <person name="Vanaerschot M."/>
            <person name="Hertz-Fowler C."/>
            <person name="Dujardin J.C."/>
            <person name="Berriman M."/>
        </authorList>
    </citation>
    <scope>NUCLEOTIDE SEQUENCE [LARGE SCALE GENOMIC DNA]</scope>
    <source>
        <strain evidence="7 9">BPK282A1</strain>
    </source>
</reference>
<keyword evidence="3" id="KW-0326">Glycosidase</keyword>
<protein>
    <submittedName>
        <fullName evidence="8">Inosine-uridine preferring nucleoside hydrolase family protein</fullName>
    </submittedName>
    <submittedName>
        <fullName evidence="6">Inosine-uridine preferring nucleoside hydrolase, putative</fullName>
    </submittedName>
</protein>
<evidence type="ECO:0000313" key="10">
    <source>
        <dbReference type="Proteomes" id="UP000274082"/>
    </source>
</evidence>
<dbReference type="OMA" id="RNFYMDP"/>
<comment type="similarity">
    <text evidence="1">Belongs to the IUNH family.</text>
</comment>
<dbReference type="KEGG" id="ldo:LDBPK_260330"/>
<evidence type="ECO:0000313" key="7">
    <source>
        <dbReference type="EMBL" id="CBZ34922.1"/>
    </source>
</evidence>
<evidence type="ECO:0000313" key="8">
    <source>
        <dbReference type="EMBL" id="TPP41085.1"/>
    </source>
</evidence>
<feature type="transmembrane region" description="Helical" evidence="4">
    <location>
        <begin position="21"/>
        <end position="43"/>
    </location>
</feature>
<dbReference type="Proteomes" id="UP000274082">
    <property type="component" value="Chromosome 26"/>
</dbReference>
<dbReference type="VEuPathDB" id="TriTrypDB:LDHU3_26.0440"/>
<dbReference type="InterPro" id="IPR036452">
    <property type="entry name" value="Ribo_hydro-like"/>
</dbReference>
<reference evidence="6 10" key="4">
    <citation type="journal article" date="2018" name="Sci. Rep.">
        <title>A complete Leishmania donovani reference genome identifies novel genetic variations associated with virulence.</title>
        <authorList>
            <person name="Lypaczewski P."/>
            <person name="Hoshizaki J."/>
            <person name="Zhang W.-W."/>
            <person name="McCall L.-I."/>
            <person name="Torcivia-Rodriguez J."/>
            <person name="Simonyan V."/>
            <person name="Kaur A."/>
            <person name="Dewar K."/>
            <person name="Matlashewski G."/>
        </authorList>
    </citation>
    <scope>NUCLEOTIDE SEQUENCE [LARGE SCALE GENOMIC DNA]</scope>
    <source>
        <strain evidence="6 10">LdCL</strain>
    </source>
</reference>
<dbReference type="InterPro" id="IPR023186">
    <property type="entry name" value="IUNH"/>
</dbReference>
<gene>
    <name evidence="8" type="ORF">CGC21_31580</name>
    <name evidence="7" type="ORF">LDBPK_260330</name>
    <name evidence="6" type="ORF">LdCL_260008800</name>
</gene>
<keyword evidence="10" id="KW-1185">Reference proteome</keyword>
<evidence type="ECO:0000256" key="4">
    <source>
        <dbReference type="SAM" id="Phobius"/>
    </source>
</evidence>
<dbReference type="GO" id="GO:0005829">
    <property type="term" value="C:cytosol"/>
    <property type="evidence" value="ECO:0007669"/>
    <property type="project" value="TreeGrafter"/>
</dbReference>
<reference evidence="9" key="3">
    <citation type="submission" date="2011-02" db="EMBL/GenBank/DDBJ databases">
        <title>Whole genome sequencing of Leishmania donovani clinical lines reveals dynamic variation related to drug resistance.</title>
        <authorList>
            <person name="Downing T."/>
            <person name="Imamura H."/>
            <person name="Sanders M."/>
            <person name="Decuypere S."/>
            <person name="Hertz-Fowler C."/>
            <person name="Clark T.G."/>
            <person name="Rijal S."/>
            <person name="Sundar S."/>
            <person name="Quail M.A."/>
            <person name="De Doncker S."/>
            <person name="Maes I."/>
            <person name="Vanaerschot M."/>
            <person name="Stark O."/>
            <person name="Schonian G."/>
            <person name="Dujardin J.C."/>
            <person name="Berriman M."/>
        </authorList>
    </citation>
    <scope>NUCLEOTIDE SEQUENCE [LARGE SCALE GENOMIC DNA]</scope>
    <source>
        <strain evidence="9">BPK282A1</strain>
    </source>
</reference>
<dbReference type="GeneID" id="13388867"/>
<dbReference type="Pfam" id="PF01156">
    <property type="entry name" value="IU_nuc_hydro"/>
    <property type="match status" value="1"/>
</dbReference>
<dbReference type="Gene3D" id="3.90.245.10">
    <property type="entry name" value="Ribonucleoside hydrolase-like"/>
    <property type="match status" value="1"/>
</dbReference>
<dbReference type="AlphaFoldDB" id="A0A3Q8INW1"/>
<reference evidence="8" key="5">
    <citation type="submission" date="2019-02" db="EMBL/GenBank/DDBJ databases">
        <title>FDA dAtabase for Regulatory Grade micrObial Sequences (FDA-ARGOS): Supporting development and validation of Infectious Disease Dx tests.</title>
        <authorList>
            <person name="Duncan R."/>
            <person name="Fisher C."/>
            <person name="Tallon L.J."/>
            <person name="Sadzewicz L."/>
            <person name="Sengamalay N."/>
            <person name="Ott S."/>
            <person name="Godinez A."/>
            <person name="Nagaraj S."/>
            <person name="Nadendla S."/>
            <person name="Sichtig H."/>
        </authorList>
    </citation>
    <scope>NUCLEOTIDE SEQUENCE</scope>
    <source>
        <strain evidence="8">FDAARGOS_361</strain>
    </source>
</reference>
<evidence type="ECO:0000313" key="6">
    <source>
        <dbReference type="EMBL" id="AYU79633.1"/>
    </source>
</evidence>